<reference evidence="1" key="1">
    <citation type="submission" date="2022-04" db="EMBL/GenBank/DDBJ databases">
        <title>Chromosome-scale genome assembly of Holotrichia oblita Faldermann.</title>
        <authorList>
            <person name="Rongchong L."/>
        </authorList>
    </citation>
    <scope>NUCLEOTIDE SEQUENCE</scope>
    <source>
        <strain evidence="1">81SQS9</strain>
    </source>
</reference>
<name>A0ACB9SMV4_HOLOL</name>
<keyword evidence="2" id="KW-1185">Reference proteome</keyword>
<dbReference type="EMBL" id="CM043022">
    <property type="protein sequence ID" value="KAI4455814.1"/>
    <property type="molecule type" value="Genomic_DNA"/>
</dbReference>
<protein>
    <submittedName>
        <fullName evidence="1">Sugar kinase</fullName>
    </submittedName>
</protein>
<evidence type="ECO:0000313" key="1">
    <source>
        <dbReference type="EMBL" id="KAI4455814.1"/>
    </source>
</evidence>
<keyword evidence="1" id="KW-0418">Kinase</keyword>
<gene>
    <name evidence="1" type="ORF">MML48_8g00011338</name>
</gene>
<comment type="caution">
    <text evidence="1">The sequence shown here is derived from an EMBL/GenBank/DDBJ whole genome shotgun (WGS) entry which is preliminary data.</text>
</comment>
<keyword evidence="1" id="KW-0808">Transferase</keyword>
<proteinExistence type="predicted"/>
<sequence>MASSIVIVGSCMMDFVCYSPRLPHEGETLHGYKFVTNFGGKGANQCVAAHKLGGSTTMIARVGDDLWGDKYISNFKDLGINHVYVRKTPGISSGIAQISVADSGANQIIIVAGANSQLSVNDIQDAKSAIQNANVLVCQLETSADVAIEAMKLCKGQIILNGAPALATYSPELLTLPSIFCVNESEASVFSGVSVHTPQDAEIALKSFMKKGCQCVIITMGSEGAVFASKDDPTPIHVRAPKKQCVDSTGAGDSFIGCLAYLLAEYKQLSMNSCVSISCSMATDSCTKPGTQISFPDADILKNCMQQYLNF</sequence>
<evidence type="ECO:0000313" key="2">
    <source>
        <dbReference type="Proteomes" id="UP001056778"/>
    </source>
</evidence>
<dbReference type="Proteomes" id="UP001056778">
    <property type="component" value="Chromosome 8"/>
</dbReference>
<accession>A0ACB9SMV4</accession>
<organism evidence="1 2">
    <name type="scientific">Holotrichia oblita</name>
    <name type="common">Chafer beetle</name>
    <dbReference type="NCBI Taxonomy" id="644536"/>
    <lineage>
        <taxon>Eukaryota</taxon>
        <taxon>Metazoa</taxon>
        <taxon>Ecdysozoa</taxon>
        <taxon>Arthropoda</taxon>
        <taxon>Hexapoda</taxon>
        <taxon>Insecta</taxon>
        <taxon>Pterygota</taxon>
        <taxon>Neoptera</taxon>
        <taxon>Endopterygota</taxon>
        <taxon>Coleoptera</taxon>
        <taxon>Polyphaga</taxon>
        <taxon>Scarabaeiformia</taxon>
        <taxon>Scarabaeidae</taxon>
        <taxon>Melolonthinae</taxon>
        <taxon>Holotrichia</taxon>
    </lineage>
</organism>